<evidence type="ECO:0000313" key="6">
    <source>
        <dbReference type="EMBL" id="CAH0547694.1"/>
    </source>
</evidence>
<protein>
    <recommendedName>
        <fullName evidence="5">Pre-rRNA-processing protein RIX1 N-terminal domain-containing protein</fullName>
    </recommendedName>
</protein>
<feature type="region of interest" description="Disordered" evidence="4">
    <location>
        <begin position="679"/>
        <end position="721"/>
    </location>
</feature>
<dbReference type="Proteomes" id="UP001154078">
    <property type="component" value="Chromosome 1"/>
</dbReference>
<dbReference type="AlphaFoldDB" id="A0A9P0ATM2"/>
<dbReference type="PANTHER" id="PTHR34105:SF1">
    <property type="entry name" value="PROLINE-, GLUTAMIC ACID- AND LEUCINE-RICH PROTEIN 1"/>
    <property type="match status" value="1"/>
</dbReference>
<reference evidence="6" key="1">
    <citation type="submission" date="2021-12" db="EMBL/GenBank/DDBJ databases">
        <authorList>
            <person name="King R."/>
        </authorList>
    </citation>
    <scope>NUCLEOTIDE SEQUENCE</scope>
</reference>
<comment type="similarity">
    <text evidence="2">Belongs to the RIX1/PELP1 family.</text>
</comment>
<comment type="subcellular location">
    <subcellularLocation>
        <location evidence="1">Nucleus</location>
    </subcellularLocation>
</comment>
<evidence type="ECO:0000256" key="2">
    <source>
        <dbReference type="ARBA" id="ARBA00010511"/>
    </source>
</evidence>
<dbReference type="PANTHER" id="PTHR34105">
    <property type="entry name" value="PROLINE-, GLUTAMIC ACID- AND LEUCINE-RICH PROTEIN 1"/>
    <property type="match status" value="1"/>
</dbReference>
<dbReference type="InterPro" id="IPR016024">
    <property type="entry name" value="ARM-type_fold"/>
</dbReference>
<gene>
    <name evidence="6" type="ORF">MELIAE_LOCUS1632</name>
</gene>
<evidence type="ECO:0000259" key="5">
    <source>
        <dbReference type="Pfam" id="PF08167"/>
    </source>
</evidence>
<dbReference type="GO" id="GO:0005634">
    <property type="term" value="C:nucleus"/>
    <property type="evidence" value="ECO:0007669"/>
    <property type="project" value="UniProtKB-SubCell"/>
</dbReference>
<dbReference type="Gene3D" id="1.25.10.10">
    <property type="entry name" value="Leucine-rich Repeat Variant"/>
    <property type="match status" value="1"/>
</dbReference>
<dbReference type="GO" id="GO:0006364">
    <property type="term" value="P:rRNA processing"/>
    <property type="evidence" value="ECO:0007669"/>
    <property type="project" value="TreeGrafter"/>
</dbReference>
<evidence type="ECO:0000256" key="4">
    <source>
        <dbReference type="SAM" id="MobiDB-lite"/>
    </source>
</evidence>
<keyword evidence="3" id="KW-0539">Nucleus</keyword>
<dbReference type="Pfam" id="PF08167">
    <property type="entry name" value="RIX1"/>
    <property type="match status" value="1"/>
</dbReference>
<proteinExistence type="inferred from homology"/>
<dbReference type="InterPro" id="IPR011989">
    <property type="entry name" value="ARM-like"/>
</dbReference>
<sequence>MPLPGSQLEETFTSTDEDVKSILNSIIKSNLNDEVNRKLIISNINKLLCNSTSRHHGLELLRVVLPACPQYSSEYSLKWVSMCLIQQPFDMHKEEKLFTLAEIIKYAPKDQEFNKKFVGELLPKIIDSCILHTLNNVYEVEAALTCLIECMDSYSSSILPYKNKIEVFMLKILDSDCQYTVEKAAHSFLLLQQVGGAGVDGINHIMNFSVHLRKLCATIHGLYDLFFENVTEIENIQAVEEIAFIFDDVAHNTQKMMHVIARRLNNCLIYLMTMIQDRFSVVKETRPKELLDVILRGLSVHFCVSKSEVPINTYHLNVLLNSIQIQLLDMLRICIDWYQTHLLPFTVTISKLIVDALNRIQSCDCYTVAYKESVYKALTTWLEVSKCSITETYLNQIIQCILNDIQPAKTQVKLTMNTPGLSAKAKAKAVNEKIIASGEKSKNQLLTTEEIETSENTCKLALNALKYVFKSSAVNIKENHLHKIYSTIYKSLLNIQSNKIVHPYQNSVCQIMLYKAIVSFYEHETMAALPPIHLTIELLSRGANAQNRFIARICEKGLNTLEKICQPVCPSLYLQIPTQKSQNGEIRKSPDREITEMEEDRNGFVNDIENEVSPDIPKNDESDLKIVILSNEVIQPPLPILVGSQESLRNDSEKSHYTDCISPVVELSDEENEVQIIEDSPCETPVPASPVKTTEISQETDEPPSKKSKSEPPEDIEVMDDNFVDIVAEY</sequence>
<keyword evidence="7" id="KW-1185">Reference proteome</keyword>
<feature type="domain" description="Pre-rRNA-processing protein RIX1 N-terminal" evidence="5">
    <location>
        <begin position="7"/>
        <end position="178"/>
    </location>
</feature>
<dbReference type="InterPro" id="IPR012583">
    <property type="entry name" value="RIX1_N"/>
</dbReference>
<organism evidence="6 7">
    <name type="scientific">Brassicogethes aeneus</name>
    <name type="common">Rape pollen beetle</name>
    <name type="synonym">Meligethes aeneus</name>
    <dbReference type="NCBI Taxonomy" id="1431903"/>
    <lineage>
        <taxon>Eukaryota</taxon>
        <taxon>Metazoa</taxon>
        <taxon>Ecdysozoa</taxon>
        <taxon>Arthropoda</taxon>
        <taxon>Hexapoda</taxon>
        <taxon>Insecta</taxon>
        <taxon>Pterygota</taxon>
        <taxon>Neoptera</taxon>
        <taxon>Endopterygota</taxon>
        <taxon>Coleoptera</taxon>
        <taxon>Polyphaga</taxon>
        <taxon>Cucujiformia</taxon>
        <taxon>Nitidulidae</taxon>
        <taxon>Meligethinae</taxon>
        <taxon>Brassicogethes</taxon>
    </lineage>
</organism>
<dbReference type="SUPFAM" id="SSF48371">
    <property type="entry name" value="ARM repeat"/>
    <property type="match status" value="1"/>
</dbReference>
<name>A0A9P0ATM2_BRAAE</name>
<evidence type="ECO:0000256" key="1">
    <source>
        <dbReference type="ARBA" id="ARBA00004123"/>
    </source>
</evidence>
<dbReference type="EMBL" id="OV121132">
    <property type="protein sequence ID" value="CAH0547694.1"/>
    <property type="molecule type" value="Genomic_DNA"/>
</dbReference>
<dbReference type="OrthoDB" id="20900at2759"/>
<evidence type="ECO:0000256" key="3">
    <source>
        <dbReference type="ARBA" id="ARBA00023242"/>
    </source>
</evidence>
<accession>A0A9P0ATM2</accession>
<feature type="compositionally biased region" description="Basic and acidic residues" evidence="4">
    <location>
        <begin position="703"/>
        <end position="712"/>
    </location>
</feature>
<evidence type="ECO:0000313" key="7">
    <source>
        <dbReference type="Proteomes" id="UP001154078"/>
    </source>
</evidence>